<evidence type="ECO:0000313" key="14">
    <source>
        <dbReference type="Proteomes" id="UP000199470"/>
    </source>
</evidence>
<comment type="similarity">
    <text evidence="2">Belongs to the cation diffusion facilitator (CDF) transporter (TC 2.A.4) family. SLC30A subfamily.</text>
</comment>
<keyword evidence="7" id="KW-0406">Ion transport</keyword>
<feature type="transmembrane region" description="Helical" evidence="10">
    <location>
        <begin position="234"/>
        <end position="251"/>
    </location>
</feature>
<evidence type="ECO:0000256" key="6">
    <source>
        <dbReference type="ARBA" id="ARBA00022989"/>
    </source>
</evidence>
<dbReference type="InterPro" id="IPR058533">
    <property type="entry name" value="Cation_efflux_TM"/>
</dbReference>
<dbReference type="InterPro" id="IPR050681">
    <property type="entry name" value="CDF/SLC30A"/>
</dbReference>
<feature type="domain" description="Cation efflux protein cytoplasmic" evidence="12">
    <location>
        <begin position="263"/>
        <end position="336"/>
    </location>
</feature>
<evidence type="ECO:0000256" key="10">
    <source>
        <dbReference type="SAM" id="Phobius"/>
    </source>
</evidence>
<feature type="transmembrane region" description="Helical" evidence="10">
    <location>
        <begin position="130"/>
        <end position="154"/>
    </location>
</feature>
<evidence type="ECO:0000256" key="7">
    <source>
        <dbReference type="ARBA" id="ARBA00023065"/>
    </source>
</evidence>
<evidence type="ECO:0000256" key="5">
    <source>
        <dbReference type="ARBA" id="ARBA00022906"/>
    </source>
</evidence>
<comment type="subcellular location">
    <subcellularLocation>
        <location evidence="1">Membrane</location>
        <topology evidence="1">Multi-pass membrane protein</topology>
    </subcellularLocation>
</comment>
<protein>
    <submittedName>
        <fullName evidence="13">Cobalt-zinc-cadmium efflux system protein</fullName>
    </submittedName>
</protein>
<evidence type="ECO:0000256" key="9">
    <source>
        <dbReference type="SAM" id="MobiDB-lite"/>
    </source>
</evidence>
<dbReference type="STRING" id="758825.SAMN02982985_00067"/>
<keyword evidence="4 10" id="KW-0812">Transmembrane</keyword>
<feature type="transmembrane region" description="Helical" evidence="10">
    <location>
        <begin position="166"/>
        <end position="190"/>
    </location>
</feature>
<dbReference type="GO" id="GO:0005385">
    <property type="term" value="F:zinc ion transmembrane transporter activity"/>
    <property type="evidence" value="ECO:0007669"/>
    <property type="project" value="TreeGrafter"/>
</dbReference>
<keyword evidence="3" id="KW-0813">Transport</keyword>
<dbReference type="Gene3D" id="1.20.1510.10">
    <property type="entry name" value="Cation efflux protein transmembrane domain"/>
    <property type="match status" value="1"/>
</dbReference>
<keyword evidence="6 10" id="KW-1133">Transmembrane helix</keyword>
<sequence>MNKQPHGPDHGHDHPHQHGHDDGHDHQHGRPAAGQAKPAAKACGHDHGHAHGHGHHHHGDPNSHGRAFAIAIVLNTVFVGVEFSYGFIANSTALMADAGHNLSDVLGLMLAWGAAILAKRAPNRRYTYGLRGSSMLAALFNAMLLMAACGAIAWEAVQQLLQPNPVAGLTVSLVAAVGIAINGFSAWLFLAGSKGDINIRGAYLHMAADAAISLGVLVAGLVVMATGWSWLDPLVSMAIVALIVWSTWSLLRESLRMVLAAVPDNVDAPSVERFLREHAGVAGVHDLHIWAMSTTETALTAHLVMPDGHPGDEIVDRIGLRLKEEFAIHHSTLQIERGTTSHACCLSEPPPAAPAGHGHAH</sequence>
<name>A0A1I4HLT7_9BURK</name>
<evidence type="ECO:0000256" key="4">
    <source>
        <dbReference type="ARBA" id="ARBA00022692"/>
    </source>
</evidence>
<keyword evidence="8 10" id="KW-0472">Membrane</keyword>
<dbReference type="InterPro" id="IPR036837">
    <property type="entry name" value="Cation_efflux_CTD_sf"/>
</dbReference>
<feature type="domain" description="Cation efflux protein transmembrane" evidence="11">
    <location>
        <begin position="70"/>
        <end position="257"/>
    </location>
</feature>
<dbReference type="InterPro" id="IPR027469">
    <property type="entry name" value="Cation_efflux_TMD_sf"/>
</dbReference>
<dbReference type="SUPFAM" id="SSF161111">
    <property type="entry name" value="Cation efflux protein transmembrane domain-like"/>
    <property type="match status" value="1"/>
</dbReference>
<dbReference type="PANTHER" id="PTHR11562:SF17">
    <property type="entry name" value="RE54080P-RELATED"/>
    <property type="match status" value="1"/>
</dbReference>
<evidence type="ECO:0000313" key="13">
    <source>
        <dbReference type="EMBL" id="SFL42693.1"/>
    </source>
</evidence>
<dbReference type="RefSeq" id="WP_093382081.1">
    <property type="nucleotide sequence ID" value="NZ_FOTW01000004.1"/>
</dbReference>
<evidence type="ECO:0000256" key="8">
    <source>
        <dbReference type="ARBA" id="ARBA00023136"/>
    </source>
</evidence>
<accession>A0A1I4HLT7</accession>
<dbReference type="OrthoDB" id="9809646at2"/>
<organism evidence="13 14">
    <name type="scientific">Rugamonas rubra</name>
    <dbReference type="NCBI Taxonomy" id="758825"/>
    <lineage>
        <taxon>Bacteria</taxon>
        <taxon>Pseudomonadati</taxon>
        <taxon>Pseudomonadota</taxon>
        <taxon>Betaproteobacteria</taxon>
        <taxon>Burkholderiales</taxon>
        <taxon>Oxalobacteraceae</taxon>
        <taxon>Telluria group</taxon>
        <taxon>Rugamonas</taxon>
    </lineage>
</organism>
<evidence type="ECO:0000259" key="12">
    <source>
        <dbReference type="Pfam" id="PF16916"/>
    </source>
</evidence>
<dbReference type="InterPro" id="IPR002524">
    <property type="entry name" value="Cation_efflux"/>
</dbReference>
<evidence type="ECO:0000259" key="11">
    <source>
        <dbReference type="Pfam" id="PF01545"/>
    </source>
</evidence>
<dbReference type="Pfam" id="PF01545">
    <property type="entry name" value="Cation_efflux"/>
    <property type="match status" value="1"/>
</dbReference>
<dbReference type="InterPro" id="IPR027470">
    <property type="entry name" value="Cation_efflux_CTD"/>
</dbReference>
<dbReference type="EMBL" id="FOTW01000004">
    <property type="protein sequence ID" value="SFL42693.1"/>
    <property type="molecule type" value="Genomic_DNA"/>
</dbReference>
<proteinExistence type="inferred from homology"/>
<feature type="transmembrane region" description="Helical" evidence="10">
    <location>
        <begin position="202"/>
        <end position="228"/>
    </location>
</feature>
<dbReference type="NCBIfam" id="TIGR01297">
    <property type="entry name" value="CDF"/>
    <property type="match status" value="1"/>
</dbReference>
<feature type="transmembrane region" description="Helical" evidence="10">
    <location>
        <begin position="67"/>
        <end position="88"/>
    </location>
</feature>
<evidence type="ECO:0000256" key="3">
    <source>
        <dbReference type="ARBA" id="ARBA00022448"/>
    </source>
</evidence>
<feature type="compositionally biased region" description="Low complexity" evidence="9">
    <location>
        <begin position="31"/>
        <end position="42"/>
    </location>
</feature>
<feature type="region of interest" description="Disordered" evidence="9">
    <location>
        <begin position="1"/>
        <end position="62"/>
    </location>
</feature>
<keyword evidence="5" id="KW-0862">Zinc</keyword>
<dbReference type="PANTHER" id="PTHR11562">
    <property type="entry name" value="CATION EFFLUX PROTEIN/ ZINC TRANSPORTER"/>
    <property type="match status" value="1"/>
</dbReference>
<dbReference type="SUPFAM" id="SSF160240">
    <property type="entry name" value="Cation efflux protein cytoplasmic domain-like"/>
    <property type="match status" value="1"/>
</dbReference>
<evidence type="ECO:0000256" key="2">
    <source>
        <dbReference type="ARBA" id="ARBA00008873"/>
    </source>
</evidence>
<reference evidence="13 14" key="1">
    <citation type="submission" date="2016-10" db="EMBL/GenBank/DDBJ databases">
        <authorList>
            <person name="de Groot N.N."/>
        </authorList>
    </citation>
    <scope>NUCLEOTIDE SEQUENCE [LARGE SCALE GENOMIC DNA]</scope>
    <source>
        <strain evidence="13 14">ATCC 43154</strain>
    </source>
</reference>
<dbReference type="GO" id="GO:0005886">
    <property type="term" value="C:plasma membrane"/>
    <property type="evidence" value="ECO:0007669"/>
    <property type="project" value="TreeGrafter"/>
</dbReference>
<evidence type="ECO:0000256" key="1">
    <source>
        <dbReference type="ARBA" id="ARBA00004141"/>
    </source>
</evidence>
<dbReference type="Pfam" id="PF16916">
    <property type="entry name" value="ZT_dimer"/>
    <property type="match status" value="1"/>
</dbReference>
<dbReference type="AlphaFoldDB" id="A0A1I4HLT7"/>
<gene>
    <name evidence="13" type="ORF">SAMN02982985_00067</name>
</gene>
<feature type="compositionally biased region" description="Basic and acidic residues" evidence="9">
    <location>
        <begin position="1"/>
        <end position="28"/>
    </location>
</feature>
<keyword evidence="5" id="KW-0864">Zinc transport</keyword>
<keyword evidence="14" id="KW-1185">Reference proteome</keyword>
<dbReference type="Proteomes" id="UP000199470">
    <property type="component" value="Unassembled WGS sequence"/>
</dbReference>